<dbReference type="PANTHER" id="PTHR15361">
    <property type="entry name" value="RAD51/NUKS-INTERACTING PROTEIN"/>
    <property type="match status" value="1"/>
</dbReference>
<evidence type="ECO:0000313" key="3">
    <source>
        <dbReference type="Proteomes" id="UP000694560"/>
    </source>
</evidence>
<feature type="region of interest" description="Disordered" evidence="1">
    <location>
        <begin position="1"/>
        <end position="50"/>
    </location>
</feature>
<dbReference type="Ensembl" id="ENSMCST00000020545.1">
    <property type="protein sequence ID" value="ENSMCSP00000020031.1"/>
    <property type="gene ID" value="ENSMCSG00000014067.1"/>
</dbReference>
<evidence type="ECO:0000313" key="2">
    <source>
        <dbReference type="Ensembl" id="ENSMCSP00000020031.1"/>
    </source>
</evidence>
<dbReference type="AlphaFoldDB" id="A0A8C5U9T0"/>
<dbReference type="GO" id="GO:0003690">
    <property type="term" value="F:double-stranded DNA binding"/>
    <property type="evidence" value="ECO:0007669"/>
    <property type="project" value="TreeGrafter"/>
</dbReference>
<dbReference type="GO" id="GO:0000724">
    <property type="term" value="P:double-strand break repair via homologous recombination"/>
    <property type="evidence" value="ECO:0007669"/>
    <property type="project" value="TreeGrafter"/>
</dbReference>
<dbReference type="OrthoDB" id="6162659at2759"/>
<protein>
    <submittedName>
        <fullName evidence="2">Uncharacterized protein</fullName>
    </submittedName>
</protein>
<feature type="compositionally biased region" description="Basic and acidic residues" evidence="1">
    <location>
        <begin position="23"/>
        <end position="40"/>
    </location>
</feature>
<sequence length="202" mass="22290">MRACCCFPTDEDFAPSSKKSRTQLKESKKEKKEKQKKPPKEVTPSQAQTLSKRLSLDDKLYKRDLEVALALSIKEKPANLQEAQNSEEQGKNVKSENRQRQSPFSNCSVDSELLGLNQVVDDDDAPEGDGRQRTAASQQGTAASQQGTAASQQGTAASQVPAHHKSLLVDGVDRDHDPDSEPESVPSKFFSTKTLFLDVLWM</sequence>
<feature type="region of interest" description="Disordered" evidence="1">
    <location>
        <begin position="75"/>
        <end position="187"/>
    </location>
</feature>
<dbReference type="Proteomes" id="UP000694560">
    <property type="component" value="Unplaced"/>
</dbReference>
<dbReference type="InterPro" id="IPR052003">
    <property type="entry name" value="HR_DNA-Binding_Protein"/>
</dbReference>
<accession>A0A8C5U9T0</accession>
<proteinExistence type="predicted"/>
<keyword evidence="3" id="KW-1185">Reference proteome</keyword>
<dbReference type="GO" id="GO:0036297">
    <property type="term" value="P:interstrand cross-link repair"/>
    <property type="evidence" value="ECO:0007669"/>
    <property type="project" value="TreeGrafter"/>
</dbReference>
<evidence type="ECO:0000256" key="1">
    <source>
        <dbReference type="SAM" id="MobiDB-lite"/>
    </source>
</evidence>
<reference evidence="2" key="2">
    <citation type="submission" date="2025-09" db="UniProtKB">
        <authorList>
            <consortium name="Ensembl"/>
        </authorList>
    </citation>
    <scope>IDENTIFICATION</scope>
</reference>
<name>A0A8C5U9T0_9PASS</name>
<feature type="compositionally biased region" description="Basic and acidic residues" evidence="1">
    <location>
        <begin position="88"/>
        <end position="99"/>
    </location>
</feature>
<feature type="compositionally biased region" description="Low complexity" evidence="1">
    <location>
        <begin position="134"/>
        <end position="159"/>
    </location>
</feature>
<reference evidence="2" key="1">
    <citation type="submission" date="2025-08" db="UniProtKB">
        <authorList>
            <consortium name="Ensembl"/>
        </authorList>
    </citation>
    <scope>IDENTIFICATION</scope>
</reference>
<dbReference type="PANTHER" id="PTHR15361:SF4">
    <property type="entry name" value="RAD51-ASSOCIATED PROTEIN 1"/>
    <property type="match status" value="1"/>
</dbReference>
<organism evidence="2 3">
    <name type="scientific">Malurus cyaneus samueli</name>
    <dbReference type="NCBI Taxonomy" id="2593467"/>
    <lineage>
        <taxon>Eukaryota</taxon>
        <taxon>Metazoa</taxon>
        <taxon>Chordata</taxon>
        <taxon>Craniata</taxon>
        <taxon>Vertebrata</taxon>
        <taxon>Euteleostomi</taxon>
        <taxon>Archelosauria</taxon>
        <taxon>Archosauria</taxon>
        <taxon>Dinosauria</taxon>
        <taxon>Saurischia</taxon>
        <taxon>Theropoda</taxon>
        <taxon>Coelurosauria</taxon>
        <taxon>Aves</taxon>
        <taxon>Neognathae</taxon>
        <taxon>Neoaves</taxon>
        <taxon>Telluraves</taxon>
        <taxon>Australaves</taxon>
        <taxon>Passeriformes</taxon>
        <taxon>Meliphagoidea</taxon>
        <taxon>Maluridae</taxon>
        <taxon>Malurus</taxon>
    </lineage>
</organism>
<feature type="compositionally biased region" description="Polar residues" evidence="1">
    <location>
        <begin position="100"/>
        <end position="109"/>
    </location>
</feature>
<dbReference type="GO" id="GO:0003697">
    <property type="term" value="F:single-stranded DNA binding"/>
    <property type="evidence" value="ECO:0007669"/>
    <property type="project" value="TreeGrafter"/>
</dbReference>